<dbReference type="Gene3D" id="1.50.10.10">
    <property type="match status" value="1"/>
</dbReference>
<reference evidence="2 3" key="1">
    <citation type="submission" date="2020-07" db="EMBL/GenBank/DDBJ databases">
        <title>Sequencing the genomes of 1000 actinobacteria strains.</title>
        <authorList>
            <person name="Klenk H.-P."/>
        </authorList>
    </citation>
    <scope>NUCLEOTIDE SEQUENCE [LARGE SCALE GENOMIC DNA]</scope>
    <source>
        <strain evidence="2 3">DSM 104001</strain>
    </source>
</reference>
<gene>
    <name evidence="2" type="ORF">GGQ55_002578</name>
</gene>
<evidence type="ECO:0000313" key="3">
    <source>
        <dbReference type="Proteomes" id="UP000541969"/>
    </source>
</evidence>
<dbReference type="InterPro" id="IPR008928">
    <property type="entry name" value="6-hairpin_glycosidase_sf"/>
</dbReference>
<evidence type="ECO:0000259" key="1">
    <source>
        <dbReference type="Pfam" id="PF03190"/>
    </source>
</evidence>
<dbReference type="InterPro" id="IPR012341">
    <property type="entry name" value="6hp_glycosidase-like_sf"/>
</dbReference>
<dbReference type="PANTHER" id="PTHR42899">
    <property type="entry name" value="SPERMATOGENESIS-ASSOCIATED PROTEIN 20"/>
    <property type="match status" value="1"/>
</dbReference>
<dbReference type="GO" id="GO:0005975">
    <property type="term" value="P:carbohydrate metabolic process"/>
    <property type="evidence" value="ECO:0007669"/>
    <property type="project" value="InterPro"/>
</dbReference>
<sequence length="664" mass="70250">MPNRLAGATSPYLLQHADNPVDWREWGEQAFAEARQRDVPLLISVGYAACHWCHVMAHESFEDAATAAQMNENFVCIKVDREERPDVDNVYMTATQALTGQGGWPMTVFATPDGRPFYCGTYFPPRPAHGMPAFRQVLAAMADAWRDQRDDVEAAGGRVAAAISSRLQLEPSPVSAEVLDRTVDALEGSFDARRGGFDRAPKFPPSMVLEFLLRHAARTGDERALSMARRTLEAMARGGIYDQLAGGFARYSVDADWVVPHFEKMLYDNALLLRVYLHLWRATGEQWARRVADETAGFLLRDLATPEGGFASALDADTEGVEGLTYVWTPAQLVEVLGEDDGRWAADVFEVTAAGTFEHGASTLQLLRDPDDAARLTEVKARLLAARAQRPQPARDDKVVTAWNGLAIAALAEHGVLTGAPGSIAAARRAAELLAGTHRVDGRLRRVSRDGVAGAPAGVLEDYGDLAEGLLALHQATGEGRWLQLAGELLDVVAEQFADADGWHDTAADAEALVHRPFDPADGPAPSGIAAAAGAAVTYAALAGEPRHSELGEAAVNSLARLVERAPRAAGWAAAIGEALLAGPLEVAVSGPAGADREALAAAARASTSPGAVVVVGDPDADGVPLLADRPLVGGRAAAYVCRGFVCSAPVTDVSALSAAMSSS</sequence>
<dbReference type="Proteomes" id="UP000541969">
    <property type="component" value="Unassembled WGS sequence"/>
</dbReference>
<organism evidence="2 3">
    <name type="scientific">Petropleomorpha daqingensis</name>
    <dbReference type="NCBI Taxonomy" id="2026353"/>
    <lineage>
        <taxon>Bacteria</taxon>
        <taxon>Bacillati</taxon>
        <taxon>Actinomycetota</taxon>
        <taxon>Actinomycetes</taxon>
        <taxon>Geodermatophilales</taxon>
        <taxon>Geodermatophilaceae</taxon>
        <taxon>Petropleomorpha</taxon>
    </lineage>
</organism>
<dbReference type="InterPro" id="IPR024705">
    <property type="entry name" value="Ssp411"/>
</dbReference>
<keyword evidence="3" id="KW-1185">Reference proteome</keyword>
<dbReference type="InterPro" id="IPR036249">
    <property type="entry name" value="Thioredoxin-like_sf"/>
</dbReference>
<dbReference type="Pfam" id="PF03190">
    <property type="entry name" value="Thioredox_DsbH"/>
    <property type="match status" value="1"/>
</dbReference>
<dbReference type="RefSeq" id="WP_179717319.1">
    <property type="nucleotide sequence ID" value="NZ_JACBZT010000001.1"/>
</dbReference>
<comment type="caution">
    <text evidence="2">The sequence shown here is derived from an EMBL/GenBank/DDBJ whole genome shotgun (WGS) entry which is preliminary data.</text>
</comment>
<dbReference type="CDD" id="cd02955">
    <property type="entry name" value="SSP411"/>
    <property type="match status" value="1"/>
</dbReference>
<name>A0A853CEM5_9ACTN</name>
<dbReference type="PIRSF" id="PIRSF006402">
    <property type="entry name" value="UCP006402_thioredoxin"/>
    <property type="match status" value="1"/>
</dbReference>
<accession>A0A853CEM5</accession>
<dbReference type="SUPFAM" id="SSF52833">
    <property type="entry name" value="Thioredoxin-like"/>
    <property type="match status" value="1"/>
</dbReference>
<dbReference type="SUPFAM" id="SSF48208">
    <property type="entry name" value="Six-hairpin glycosidases"/>
    <property type="match status" value="1"/>
</dbReference>
<feature type="domain" description="Spermatogenesis-associated protein 20-like TRX" evidence="1">
    <location>
        <begin position="3"/>
        <end position="162"/>
    </location>
</feature>
<dbReference type="PANTHER" id="PTHR42899:SF1">
    <property type="entry name" value="SPERMATOGENESIS-ASSOCIATED PROTEIN 20"/>
    <property type="match status" value="1"/>
</dbReference>
<dbReference type="EMBL" id="JACBZT010000001">
    <property type="protein sequence ID" value="NYJ06300.1"/>
    <property type="molecule type" value="Genomic_DNA"/>
</dbReference>
<dbReference type="AlphaFoldDB" id="A0A853CEM5"/>
<protein>
    <recommendedName>
        <fullName evidence="1">Spermatogenesis-associated protein 20-like TRX domain-containing protein</fullName>
    </recommendedName>
</protein>
<dbReference type="InterPro" id="IPR004879">
    <property type="entry name" value="Ssp411-like_TRX"/>
</dbReference>
<proteinExistence type="predicted"/>
<evidence type="ECO:0000313" key="2">
    <source>
        <dbReference type="EMBL" id="NYJ06300.1"/>
    </source>
</evidence>
<dbReference type="Gene3D" id="3.40.30.10">
    <property type="entry name" value="Glutaredoxin"/>
    <property type="match status" value="1"/>
</dbReference>